<dbReference type="InterPro" id="IPR029068">
    <property type="entry name" value="Glyas_Bleomycin-R_OHBP_Dase"/>
</dbReference>
<dbReference type="PROSITE" id="PS51819">
    <property type="entry name" value="VOC"/>
    <property type="match status" value="2"/>
</dbReference>
<feature type="domain" description="VOC" evidence="1">
    <location>
        <begin position="152"/>
        <end position="269"/>
    </location>
</feature>
<dbReference type="InterPro" id="IPR004360">
    <property type="entry name" value="Glyas_Fos-R_dOase_dom"/>
</dbReference>
<dbReference type="CDD" id="cd08347">
    <property type="entry name" value="PcpA_C_like"/>
    <property type="match status" value="1"/>
</dbReference>
<dbReference type="CDD" id="cd08346">
    <property type="entry name" value="PcpA_N_like"/>
    <property type="match status" value="1"/>
</dbReference>
<dbReference type="PANTHER" id="PTHR36110:SF2">
    <property type="entry name" value="RING-CLEAVING DIOXYGENASE MHQE-RELATED"/>
    <property type="match status" value="1"/>
</dbReference>
<accession>A0A1G8EV14</accession>
<evidence type="ECO:0000259" key="1">
    <source>
        <dbReference type="PROSITE" id="PS51819"/>
    </source>
</evidence>
<gene>
    <name evidence="2" type="ORF">SAMN05192534_11079</name>
</gene>
<evidence type="ECO:0000313" key="2">
    <source>
        <dbReference type="EMBL" id="SDH73704.1"/>
    </source>
</evidence>
<evidence type="ECO:0000313" key="3">
    <source>
        <dbReference type="Proteomes" id="UP000199163"/>
    </source>
</evidence>
<proteinExistence type="predicted"/>
<dbReference type="RefSeq" id="WP_091273446.1">
    <property type="nucleotide sequence ID" value="NZ_FNDK01000010.1"/>
</dbReference>
<dbReference type="AlphaFoldDB" id="A0A1G8EV14"/>
<dbReference type="InterPro" id="IPR052537">
    <property type="entry name" value="Extradiol_RC_dioxygenase"/>
</dbReference>
<dbReference type="Pfam" id="PF00903">
    <property type="entry name" value="Glyoxalase"/>
    <property type="match status" value="2"/>
</dbReference>
<dbReference type="OrthoDB" id="9785698at2"/>
<dbReference type="PANTHER" id="PTHR36110">
    <property type="entry name" value="RING-CLEAVING DIOXYGENASE MHQE-RELATED"/>
    <property type="match status" value="1"/>
</dbReference>
<feature type="domain" description="VOC" evidence="1">
    <location>
        <begin position="7"/>
        <end position="131"/>
    </location>
</feature>
<name>A0A1G8EV14_9BACI</name>
<organism evidence="2 3">
    <name type="scientific">Alteribacillus persepolensis</name>
    <dbReference type="NCBI Taxonomy" id="568899"/>
    <lineage>
        <taxon>Bacteria</taxon>
        <taxon>Bacillati</taxon>
        <taxon>Bacillota</taxon>
        <taxon>Bacilli</taxon>
        <taxon>Bacillales</taxon>
        <taxon>Bacillaceae</taxon>
        <taxon>Alteribacillus</taxon>
    </lineage>
</organism>
<keyword evidence="3" id="KW-1185">Reference proteome</keyword>
<reference evidence="2 3" key="1">
    <citation type="submission" date="2016-10" db="EMBL/GenBank/DDBJ databases">
        <authorList>
            <person name="de Groot N.N."/>
        </authorList>
    </citation>
    <scope>NUCLEOTIDE SEQUENCE [LARGE SCALE GENOMIC DNA]</scope>
    <source>
        <strain evidence="2 3">DSM 21632</strain>
    </source>
</reference>
<dbReference type="Proteomes" id="UP000199163">
    <property type="component" value="Unassembled WGS sequence"/>
</dbReference>
<dbReference type="InterPro" id="IPR037523">
    <property type="entry name" value="VOC_core"/>
</dbReference>
<dbReference type="Gene3D" id="3.10.180.10">
    <property type="entry name" value="2,3-Dihydroxybiphenyl 1,2-Dioxygenase, domain 1"/>
    <property type="match status" value="2"/>
</dbReference>
<sequence length="309" mass="34635">MAKATAGMHHITAIAGDPQVNLDFYSRVLGLRLVKTTVNFDDPGTYHLYFGNETGEPGTIMTFFPWAGAPKGRVGTGQVGITTFVVPENTLSFWEERLQQFDVKVTKAQRFEEEFLQFEDPHGLRLEIVAREEGPNSQWEREGIKKEQAIKGFGGAVLYTGAPNKTASLLEDVLGLTSAGQEDEYLRFRSDGGLGNVVDIKLTAEPRGEMGAGTVHHIAFRAKDINDQKDWQKHLADSGYHPTDIKDRDYFTSVYFREYGGLLFEIATDPPGFTRDESLEALGQNLKLPEWLEVHRTRIESILQPIDKN</sequence>
<protein>
    <submittedName>
        <fullName evidence="2">Glyoxalase family protein</fullName>
    </submittedName>
</protein>
<dbReference type="EMBL" id="FNDK01000010">
    <property type="protein sequence ID" value="SDH73704.1"/>
    <property type="molecule type" value="Genomic_DNA"/>
</dbReference>
<dbReference type="STRING" id="568899.SAMN05192534_11079"/>
<dbReference type="SUPFAM" id="SSF54593">
    <property type="entry name" value="Glyoxalase/Bleomycin resistance protein/Dihydroxybiphenyl dioxygenase"/>
    <property type="match status" value="1"/>
</dbReference>